<sequence>MALKLDYVLGLIEIAKDIYLDKRIKSVSKSIYYGALVIYLTAMFTLVGVLLTLIVMFAMEI</sequence>
<name>A0A2S7VYY5_PHOAN</name>
<keyword evidence="1" id="KW-1133">Transmembrane helix</keyword>
<keyword evidence="1" id="KW-0472">Membrane</keyword>
<evidence type="ECO:0000313" key="2">
    <source>
        <dbReference type="EMBL" id="PQJ67048.1"/>
    </source>
</evidence>
<proteinExistence type="predicted"/>
<evidence type="ECO:0000256" key="1">
    <source>
        <dbReference type="SAM" id="Phobius"/>
    </source>
</evidence>
<dbReference type="AlphaFoldDB" id="A0A2S7VYY5"/>
<gene>
    <name evidence="2" type="ORF">BTO08_06355</name>
</gene>
<comment type="caution">
    <text evidence="2">The sequence shown here is derived from an EMBL/GenBank/DDBJ whole genome shotgun (WGS) entry which is preliminary data.</text>
</comment>
<protein>
    <submittedName>
        <fullName evidence="2">Uncharacterized protein</fullName>
    </submittedName>
</protein>
<dbReference type="RefSeq" id="WP_105060336.1">
    <property type="nucleotide sequence ID" value="NZ_MSCJ01000001.1"/>
</dbReference>
<accession>A0A2S7VYY5</accession>
<feature type="transmembrane region" description="Helical" evidence="1">
    <location>
        <begin position="31"/>
        <end position="59"/>
    </location>
</feature>
<reference evidence="2 3" key="1">
    <citation type="submission" date="2016-12" db="EMBL/GenBank/DDBJ databases">
        <title>Diversity of luminous bacteria.</title>
        <authorList>
            <person name="Yoshizawa S."/>
            <person name="Kogure K."/>
        </authorList>
    </citation>
    <scope>NUCLEOTIDE SEQUENCE [LARGE SCALE GENOMIC DNA]</scope>
    <source>
        <strain evidence="2 3">LC1-200</strain>
    </source>
</reference>
<evidence type="ECO:0000313" key="3">
    <source>
        <dbReference type="Proteomes" id="UP000238730"/>
    </source>
</evidence>
<keyword evidence="1" id="KW-0812">Transmembrane</keyword>
<dbReference type="Proteomes" id="UP000238730">
    <property type="component" value="Unassembled WGS sequence"/>
</dbReference>
<dbReference type="EMBL" id="MSCJ01000001">
    <property type="protein sequence ID" value="PQJ67048.1"/>
    <property type="molecule type" value="Genomic_DNA"/>
</dbReference>
<organism evidence="2 3">
    <name type="scientific">Photobacterium angustum</name>
    <dbReference type="NCBI Taxonomy" id="661"/>
    <lineage>
        <taxon>Bacteria</taxon>
        <taxon>Pseudomonadati</taxon>
        <taxon>Pseudomonadota</taxon>
        <taxon>Gammaproteobacteria</taxon>
        <taxon>Vibrionales</taxon>
        <taxon>Vibrionaceae</taxon>
        <taxon>Photobacterium</taxon>
    </lineage>
</organism>